<dbReference type="PANTHER" id="PTHR43420">
    <property type="entry name" value="ACETYLTRANSFERASE"/>
    <property type="match status" value="1"/>
</dbReference>
<dbReference type="EMBL" id="CABVPY010000073">
    <property type="protein sequence ID" value="VWC37941.1"/>
    <property type="molecule type" value="Genomic_DNA"/>
</dbReference>
<dbReference type="CDD" id="cd04301">
    <property type="entry name" value="NAT_SF"/>
    <property type="match status" value="1"/>
</dbReference>
<dbReference type="SUPFAM" id="SSF55729">
    <property type="entry name" value="Acyl-CoA N-acyltransferases (Nat)"/>
    <property type="match status" value="1"/>
</dbReference>
<keyword evidence="2 4" id="KW-0012">Acyltransferase</keyword>
<keyword evidence="1 4" id="KW-0808">Transferase</keyword>
<reference evidence="4 5" key="1">
    <citation type="submission" date="2019-09" db="EMBL/GenBank/DDBJ databases">
        <authorList>
            <person name="Depoorter E."/>
        </authorList>
    </citation>
    <scope>NUCLEOTIDE SEQUENCE [LARGE SCALE GENOMIC DNA]</scope>
    <source>
        <strain evidence="4">LMG 6863</strain>
    </source>
</reference>
<dbReference type="InterPro" id="IPR000182">
    <property type="entry name" value="GNAT_dom"/>
</dbReference>
<dbReference type="InterPro" id="IPR050680">
    <property type="entry name" value="YpeA/RimI_acetyltransf"/>
</dbReference>
<evidence type="ECO:0000256" key="2">
    <source>
        <dbReference type="ARBA" id="ARBA00023315"/>
    </source>
</evidence>
<protein>
    <submittedName>
        <fullName evidence="4">Mycothiol acetyltransferase</fullName>
        <ecNumber evidence="4">2.3.1.189</ecNumber>
    </submittedName>
</protein>
<dbReference type="PANTHER" id="PTHR43420:SF44">
    <property type="entry name" value="ACETYLTRANSFERASE YPEA"/>
    <property type="match status" value="1"/>
</dbReference>
<evidence type="ECO:0000313" key="5">
    <source>
        <dbReference type="Proteomes" id="UP000494170"/>
    </source>
</evidence>
<evidence type="ECO:0000256" key="1">
    <source>
        <dbReference type="ARBA" id="ARBA00022679"/>
    </source>
</evidence>
<dbReference type="AlphaFoldDB" id="A0A6P2RLU2"/>
<gene>
    <name evidence="4" type="primary">mshD</name>
    <name evidence="4" type="ORF">BLA6863_06813</name>
</gene>
<accession>A0A6P2RLU2</accession>
<sequence length="157" mass="17560">MTSAANAQGLTSASAIEGTLDTATFGVVRTLIEEEQARDACFVRSALPPYLDKLATHAEFIADIGYDGCRGFVAFYCNDLTTLTLFVTLILVAPAHRRTGLSENLLDAAFERARARGFNRCRLEVHPDNRRARNFYTRRGFEPVETWPDSILLERML</sequence>
<organism evidence="4 5">
    <name type="scientific">Burkholderia lata (strain ATCC 17760 / DSM 23089 / LMG 22485 / NCIMB 9086 / R18194 / 383)</name>
    <dbReference type="NCBI Taxonomy" id="482957"/>
    <lineage>
        <taxon>Bacteria</taxon>
        <taxon>Pseudomonadati</taxon>
        <taxon>Pseudomonadota</taxon>
        <taxon>Betaproteobacteria</taxon>
        <taxon>Burkholderiales</taxon>
        <taxon>Burkholderiaceae</taxon>
        <taxon>Burkholderia</taxon>
        <taxon>Burkholderia cepacia complex</taxon>
    </lineage>
</organism>
<dbReference type="PROSITE" id="PS51186">
    <property type="entry name" value="GNAT"/>
    <property type="match status" value="1"/>
</dbReference>
<dbReference type="Gene3D" id="3.40.630.30">
    <property type="match status" value="1"/>
</dbReference>
<dbReference type="Proteomes" id="UP000494170">
    <property type="component" value="Unassembled WGS sequence"/>
</dbReference>
<dbReference type="RefSeq" id="WP_174946644.1">
    <property type="nucleotide sequence ID" value="NZ_CABVPY010000073.1"/>
</dbReference>
<dbReference type="InterPro" id="IPR016181">
    <property type="entry name" value="Acyl_CoA_acyltransferase"/>
</dbReference>
<name>A0A6P2RLU2_BURL3</name>
<dbReference type="GO" id="GO:0035447">
    <property type="term" value="F:mycothiol synthase activity"/>
    <property type="evidence" value="ECO:0007669"/>
    <property type="project" value="UniProtKB-EC"/>
</dbReference>
<dbReference type="EC" id="2.3.1.189" evidence="4"/>
<dbReference type="Pfam" id="PF00583">
    <property type="entry name" value="Acetyltransf_1"/>
    <property type="match status" value="1"/>
</dbReference>
<evidence type="ECO:0000259" key="3">
    <source>
        <dbReference type="PROSITE" id="PS51186"/>
    </source>
</evidence>
<proteinExistence type="predicted"/>
<feature type="domain" description="N-acetyltransferase" evidence="3">
    <location>
        <begin position="18"/>
        <end position="157"/>
    </location>
</feature>
<evidence type="ECO:0000313" key="4">
    <source>
        <dbReference type="EMBL" id="VWC37941.1"/>
    </source>
</evidence>